<name>A0A418Y667_9BURK</name>
<feature type="domain" description="Alpha/beta hydrolase fold-3" evidence="2">
    <location>
        <begin position="91"/>
        <end position="217"/>
    </location>
</feature>
<dbReference type="GO" id="GO:0016787">
    <property type="term" value="F:hydrolase activity"/>
    <property type="evidence" value="ECO:0007669"/>
    <property type="project" value="UniProtKB-KW"/>
</dbReference>
<dbReference type="InterPro" id="IPR029058">
    <property type="entry name" value="AB_hydrolase_fold"/>
</dbReference>
<dbReference type="PANTHER" id="PTHR48081:SF33">
    <property type="entry name" value="KYNURENINE FORMAMIDASE"/>
    <property type="match status" value="1"/>
</dbReference>
<evidence type="ECO:0000259" key="2">
    <source>
        <dbReference type="Pfam" id="PF07859"/>
    </source>
</evidence>
<gene>
    <name evidence="3" type="ORF">D3872_05080</name>
</gene>
<dbReference type="InterPro" id="IPR013094">
    <property type="entry name" value="AB_hydrolase_3"/>
</dbReference>
<organism evidence="3 4">
    <name type="scientific">Massilia cavernae</name>
    <dbReference type="NCBI Taxonomy" id="2320864"/>
    <lineage>
        <taxon>Bacteria</taxon>
        <taxon>Pseudomonadati</taxon>
        <taxon>Pseudomonadota</taxon>
        <taxon>Betaproteobacteria</taxon>
        <taxon>Burkholderiales</taxon>
        <taxon>Oxalobacteraceae</taxon>
        <taxon>Telluria group</taxon>
        <taxon>Massilia</taxon>
    </lineage>
</organism>
<dbReference type="Gene3D" id="3.40.50.1820">
    <property type="entry name" value="alpha/beta hydrolase"/>
    <property type="match status" value="1"/>
</dbReference>
<evidence type="ECO:0000313" key="3">
    <source>
        <dbReference type="EMBL" id="RJG22710.1"/>
    </source>
</evidence>
<dbReference type="SUPFAM" id="SSF53474">
    <property type="entry name" value="alpha/beta-Hydrolases"/>
    <property type="match status" value="1"/>
</dbReference>
<dbReference type="Proteomes" id="UP000284006">
    <property type="component" value="Unassembled WGS sequence"/>
</dbReference>
<protein>
    <submittedName>
        <fullName evidence="3">Alpha/beta hydrolase</fullName>
    </submittedName>
</protein>
<keyword evidence="4" id="KW-1185">Reference proteome</keyword>
<evidence type="ECO:0000313" key="4">
    <source>
        <dbReference type="Proteomes" id="UP000284006"/>
    </source>
</evidence>
<comment type="caution">
    <text evidence="3">The sequence shown here is derived from an EMBL/GenBank/DDBJ whole genome shotgun (WGS) entry which is preliminary data.</text>
</comment>
<reference evidence="3 4" key="1">
    <citation type="submission" date="2018-09" db="EMBL/GenBank/DDBJ databases">
        <authorList>
            <person name="Zhu H."/>
        </authorList>
    </citation>
    <scope>NUCLEOTIDE SEQUENCE [LARGE SCALE GENOMIC DNA]</scope>
    <source>
        <strain evidence="3 4">K1S02-61</strain>
    </source>
</reference>
<dbReference type="PANTHER" id="PTHR48081">
    <property type="entry name" value="AB HYDROLASE SUPERFAMILY PROTEIN C4A8.06C"/>
    <property type="match status" value="1"/>
</dbReference>
<sequence>MAYFCMQNEDIIRIYGDEFLMQTELRQALAALGQAISPEMIATTARLLAPHAPRPQADSCTVFRDLGYGPHARHRMDVFVPTGEVRARPVLLFVHGGGFTMGQKGGPDDVFYNHIGAWAAAQGWVSATMNYRLAPDHAWPAGADDVAMAAQWLQENAHAWCGGAPAVVLMGQSAGAAHVAGCLARWPAERQPRPAAAILLSGLYDLQTLRHSERERLYYGADAGLFAERSSLPGLLDGGWPCLYTVSELDPAEFQQQAAQVVAASMERTGRWPEMLYLSGHNHLSSVQQLGSPQDTVGPLLAEFVRRVASDPR</sequence>
<accession>A0A418Y667</accession>
<dbReference type="Pfam" id="PF07859">
    <property type="entry name" value="Abhydrolase_3"/>
    <property type="match status" value="1"/>
</dbReference>
<proteinExistence type="predicted"/>
<dbReference type="InterPro" id="IPR050300">
    <property type="entry name" value="GDXG_lipolytic_enzyme"/>
</dbReference>
<keyword evidence="1 3" id="KW-0378">Hydrolase</keyword>
<evidence type="ECO:0000256" key="1">
    <source>
        <dbReference type="ARBA" id="ARBA00022801"/>
    </source>
</evidence>
<dbReference type="EMBL" id="QYUP01000055">
    <property type="protein sequence ID" value="RJG22710.1"/>
    <property type="molecule type" value="Genomic_DNA"/>
</dbReference>
<dbReference type="AlphaFoldDB" id="A0A418Y667"/>